<keyword evidence="1" id="KW-1133">Transmembrane helix</keyword>
<gene>
    <name evidence="2" type="ORF">BQ4739_LOCUS2859</name>
</gene>
<evidence type="ECO:0000256" key="1">
    <source>
        <dbReference type="SAM" id="Phobius"/>
    </source>
</evidence>
<dbReference type="Proteomes" id="UP000256970">
    <property type="component" value="Unassembled WGS sequence"/>
</dbReference>
<dbReference type="AlphaFoldDB" id="A0A383V9L1"/>
<evidence type="ECO:0000313" key="2">
    <source>
        <dbReference type="EMBL" id="SZX62258.1"/>
    </source>
</evidence>
<evidence type="ECO:0000313" key="3">
    <source>
        <dbReference type="Proteomes" id="UP000256970"/>
    </source>
</evidence>
<accession>A0A383V9L1</accession>
<keyword evidence="1" id="KW-0472">Membrane</keyword>
<feature type="transmembrane region" description="Helical" evidence="1">
    <location>
        <begin position="163"/>
        <end position="188"/>
    </location>
</feature>
<sequence>MGYSTGQSLPVAPCSSIFRAIRLLQVICCLAAAVSADRLKGGPGWTYVPGVALLLAALYSLSWKVLSARGSKKSPASYEFSTKARFCVLMDPCETGRATLAFALDAVLCLSFTVAAALLLTNTMVHRQPTILGSMTCHASVCAHSGSPNTYIVRGPPSSISMAWTMLFMMLVVNGLLFNFSTIVLAVWSMSWPSSGSTMHTLIATGTPHSVSTLVATV</sequence>
<name>A0A383V9L1_TETOB</name>
<dbReference type="EMBL" id="FNXT01000214">
    <property type="protein sequence ID" value="SZX62258.1"/>
    <property type="molecule type" value="Genomic_DNA"/>
</dbReference>
<feature type="transmembrane region" description="Helical" evidence="1">
    <location>
        <begin position="46"/>
        <end position="66"/>
    </location>
</feature>
<organism evidence="2 3">
    <name type="scientific">Tetradesmus obliquus</name>
    <name type="common">Green alga</name>
    <name type="synonym">Acutodesmus obliquus</name>
    <dbReference type="NCBI Taxonomy" id="3088"/>
    <lineage>
        <taxon>Eukaryota</taxon>
        <taxon>Viridiplantae</taxon>
        <taxon>Chlorophyta</taxon>
        <taxon>core chlorophytes</taxon>
        <taxon>Chlorophyceae</taxon>
        <taxon>CS clade</taxon>
        <taxon>Sphaeropleales</taxon>
        <taxon>Scenedesmaceae</taxon>
        <taxon>Tetradesmus</taxon>
    </lineage>
</organism>
<feature type="transmembrane region" description="Helical" evidence="1">
    <location>
        <begin position="100"/>
        <end position="120"/>
    </location>
</feature>
<keyword evidence="3" id="KW-1185">Reference proteome</keyword>
<proteinExistence type="predicted"/>
<protein>
    <submittedName>
        <fullName evidence="2">Uncharacterized protein</fullName>
    </submittedName>
</protein>
<keyword evidence="1" id="KW-0812">Transmembrane</keyword>
<reference evidence="2 3" key="1">
    <citation type="submission" date="2016-10" db="EMBL/GenBank/DDBJ databases">
        <authorList>
            <person name="Cai Z."/>
        </authorList>
    </citation>
    <scope>NUCLEOTIDE SEQUENCE [LARGE SCALE GENOMIC DNA]</scope>
</reference>